<dbReference type="InterPro" id="IPR036388">
    <property type="entry name" value="WH-like_DNA-bd_sf"/>
</dbReference>
<dbReference type="SMART" id="SM01043">
    <property type="entry name" value="BTAD"/>
    <property type="match status" value="1"/>
</dbReference>
<dbReference type="PROSITE" id="PS50005">
    <property type="entry name" value="TPR"/>
    <property type="match status" value="3"/>
</dbReference>
<dbReference type="Pfam" id="PF13191">
    <property type="entry name" value="AAA_16"/>
    <property type="match status" value="1"/>
</dbReference>
<dbReference type="Pfam" id="PF00486">
    <property type="entry name" value="Trans_reg_C"/>
    <property type="match status" value="1"/>
</dbReference>
<keyword evidence="4" id="KW-0804">Transcription</keyword>
<dbReference type="GO" id="GO:0000160">
    <property type="term" value="P:phosphorelay signal transduction system"/>
    <property type="evidence" value="ECO:0007669"/>
    <property type="project" value="InterPro"/>
</dbReference>
<feature type="repeat" description="TPR" evidence="5">
    <location>
        <begin position="749"/>
        <end position="782"/>
    </location>
</feature>
<feature type="repeat" description="TPR" evidence="5">
    <location>
        <begin position="789"/>
        <end position="822"/>
    </location>
</feature>
<dbReference type="AlphaFoldDB" id="A0A2P8HZF0"/>
<dbReference type="InterPro" id="IPR016032">
    <property type="entry name" value="Sig_transdc_resp-reg_C-effctor"/>
</dbReference>
<reference evidence="8 9" key="1">
    <citation type="submission" date="2018-03" db="EMBL/GenBank/DDBJ databases">
        <title>Genomic Encyclopedia of Type Strains, Phase III (KMG-III): the genomes of soil and plant-associated and newly described type strains.</title>
        <authorList>
            <person name="Whitman W."/>
        </authorList>
    </citation>
    <scope>NUCLEOTIDE SEQUENCE [LARGE SCALE GENOMIC DNA]</scope>
    <source>
        <strain evidence="8 9">CGMCC 4.7097</strain>
    </source>
</reference>
<dbReference type="CDD" id="cd15831">
    <property type="entry name" value="BTAD"/>
    <property type="match status" value="1"/>
</dbReference>
<name>A0A2P8HZF0_SACCR</name>
<dbReference type="InterPro" id="IPR005158">
    <property type="entry name" value="BTAD"/>
</dbReference>
<proteinExistence type="inferred from homology"/>
<keyword evidence="5" id="KW-0802">TPR repeat</keyword>
<dbReference type="SMART" id="SM00382">
    <property type="entry name" value="AAA"/>
    <property type="match status" value="1"/>
</dbReference>
<dbReference type="GO" id="GO:0006355">
    <property type="term" value="P:regulation of DNA-templated transcription"/>
    <property type="evidence" value="ECO:0007669"/>
    <property type="project" value="InterPro"/>
</dbReference>
<evidence type="ECO:0000256" key="2">
    <source>
        <dbReference type="ARBA" id="ARBA00023015"/>
    </source>
</evidence>
<keyword evidence="9" id="KW-1185">Reference proteome</keyword>
<feature type="domain" description="OmpR/PhoB-type" evidence="7">
    <location>
        <begin position="1"/>
        <end position="91"/>
    </location>
</feature>
<gene>
    <name evidence="8" type="ORF">B0I31_11913</name>
</gene>
<dbReference type="Pfam" id="PF03704">
    <property type="entry name" value="BTAD"/>
    <property type="match status" value="1"/>
</dbReference>
<dbReference type="InterPro" id="IPR041664">
    <property type="entry name" value="AAA_16"/>
</dbReference>
<accession>A0A2P8HZF0</accession>
<evidence type="ECO:0000256" key="6">
    <source>
        <dbReference type="PROSITE-ProRule" id="PRU01091"/>
    </source>
</evidence>
<evidence type="ECO:0000256" key="5">
    <source>
        <dbReference type="PROSITE-ProRule" id="PRU00339"/>
    </source>
</evidence>
<evidence type="ECO:0000256" key="1">
    <source>
        <dbReference type="ARBA" id="ARBA00005820"/>
    </source>
</evidence>
<protein>
    <submittedName>
        <fullName evidence="8">DNA-binding SARP family transcriptional activator</fullName>
    </submittedName>
</protein>
<dbReference type="OrthoDB" id="581105at2"/>
<evidence type="ECO:0000313" key="9">
    <source>
        <dbReference type="Proteomes" id="UP000241118"/>
    </source>
</evidence>
<dbReference type="InterPro" id="IPR011990">
    <property type="entry name" value="TPR-like_helical_dom_sf"/>
</dbReference>
<dbReference type="Gene3D" id="1.25.40.10">
    <property type="entry name" value="Tetratricopeptide repeat domain"/>
    <property type="match status" value="3"/>
</dbReference>
<comment type="caution">
    <text evidence="8">The sequence shown here is derived from an EMBL/GenBank/DDBJ whole genome shotgun (WGS) entry which is preliminary data.</text>
</comment>
<feature type="repeat" description="TPR" evidence="5">
    <location>
        <begin position="869"/>
        <end position="902"/>
    </location>
</feature>
<evidence type="ECO:0000256" key="3">
    <source>
        <dbReference type="ARBA" id="ARBA00023125"/>
    </source>
</evidence>
<organism evidence="8 9">
    <name type="scientific">Saccharothrix carnea</name>
    <dbReference type="NCBI Taxonomy" id="1280637"/>
    <lineage>
        <taxon>Bacteria</taxon>
        <taxon>Bacillati</taxon>
        <taxon>Actinomycetota</taxon>
        <taxon>Actinomycetes</taxon>
        <taxon>Pseudonocardiales</taxon>
        <taxon>Pseudonocardiaceae</taxon>
        <taxon>Saccharothrix</taxon>
    </lineage>
</organism>
<dbReference type="PRINTS" id="PR00364">
    <property type="entry name" value="DISEASERSIST"/>
</dbReference>
<feature type="DNA-binding region" description="OmpR/PhoB-type" evidence="6">
    <location>
        <begin position="1"/>
        <end position="91"/>
    </location>
</feature>
<keyword evidence="3 6" id="KW-0238">DNA-binding</keyword>
<dbReference type="SMART" id="SM00862">
    <property type="entry name" value="Trans_reg_C"/>
    <property type="match status" value="1"/>
</dbReference>
<dbReference type="SUPFAM" id="SSF48452">
    <property type="entry name" value="TPR-like"/>
    <property type="match status" value="3"/>
</dbReference>
<dbReference type="PROSITE" id="PS51755">
    <property type="entry name" value="OMPR_PHOB"/>
    <property type="match status" value="1"/>
</dbReference>
<dbReference type="SMART" id="SM00028">
    <property type="entry name" value="TPR"/>
    <property type="match status" value="9"/>
</dbReference>
<sequence length="1095" mass="118700">MWEFGVLGPLIARQDGVAVTLSAAKHRVVLTALLLQPGAVVPVDTLVTALWGDEPPDRARSTCQAYVMRLRQALGDGAVVRTCPGGYLVDVTPEQVDVGRFAALTKEAGVATRPEERAELLHRALTLWRGPALVDVPSESLHRDVVPALTEQRLRALAQRVDADLALGRHEDLVGELTALTAEHPYQERFWAQLMLALHRCNRQADALHVYQELDRTLVEELGLRPGEEVRALQEAILREDPELAAPRARVVRVRPAVPPDIGDFVGREELIREAEERLRATGGSAAPIVVLSGPPGVGKSALAVHLAHRLNAEFPDGVLHVNLHGYSNTRPTSVTQALGYFLRVLGMPAEQVPLAQDEQESHYRAMLSGRRMLVVLDNAADADQVRPLLPADAACAALVTSRSELRGLTALQGARRLSLDVLTEEEARELLAAILGADAVAAEPAASGLLAGLCARLPLALRIAAANLSARPQPDIADYVAELRQDDRLAALAVEGDDSAAVRSAFSASYAALSPQAQVLFRRLGLLPGTDFTAPAAAALLGVPFGTATRLLEALAAASLVQQHAPRRYQFHDLLRLYARTQAAEEDSEPERTAALRRWHEHCLHTADAAAELLNPTLSRLPRPAPSSEPVVPYLGNGAEAAAWFAAEHVNLVAAIEHAATAAPELCWHLADAVRGYLYSRRLDADLVAVTDTALTAARAHGQRDVVPFLHNSRGMLHWSRGDYDSAMRDLEVALEGHRAAGSRTGEAVVLSNLGIVHLELGEVDTAVEHTSRALVLCRELGERRTEAATLVNLGFMHLERGELDRAEEHLQVALTLCEKLGLAHTGATARNNLGGVRLRQGRLNEALSHHKAALETYRRLHARHDEAEVLQNLAATHREAGRYEEAVECGTQALELARRTGNMRYEADALNTLGSTALRSGDRATARRRHHEALVLSAHAGYAQGQITAWLGAGRELRAAGRAAEGLLEVQAALALARDSGFRLREAQALVEAARVELDLRHHDAARDLAGKALRLHREIGDPFGQAQALRLLGSLARRPEEAEELWQAALALFRRIGAAEITEMALLLHRVKSSWRQPEVIDLSEGVQQTAP</sequence>
<dbReference type="InterPro" id="IPR027417">
    <property type="entry name" value="P-loop_NTPase"/>
</dbReference>
<dbReference type="InterPro" id="IPR003593">
    <property type="entry name" value="AAA+_ATPase"/>
</dbReference>
<dbReference type="RefSeq" id="WP_106619699.1">
    <property type="nucleotide sequence ID" value="NZ_PYAX01000019.1"/>
</dbReference>
<keyword evidence="2" id="KW-0805">Transcription regulation</keyword>
<dbReference type="SUPFAM" id="SSF52540">
    <property type="entry name" value="P-loop containing nucleoside triphosphate hydrolases"/>
    <property type="match status" value="1"/>
</dbReference>
<dbReference type="InterPro" id="IPR001867">
    <property type="entry name" value="OmpR/PhoB-type_DNA-bd"/>
</dbReference>
<dbReference type="GO" id="GO:0003677">
    <property type="term" value="F:DNA binding"/>
    <property type="evidence" value="ECO:0007669"/>
    <property type="project" value="UniProtKB-UniRule"/>
</dbReference>
<dbReference type="Pfam" id="PF13374">
    <property type="entry name" value="TPR_10"/>
    <property type="match status" value="1"/>
</dbReference>
<dbReference type="PANTHER" id="PTHR35807">
    <property type="entry name" value="TRANSCRIPTIONAL REGULATOR REDD-RELATED"/>
    <property type="match status" value="1"/>
</dbReference>
<comment type="similarity">
    <text evidence="1">Belongs to the AfsR/DnrI/RedD regulatory family.</text>
</comment>
<dbReference type="Pfam" id="PF13424">
    <property type="entry name" value="TPR_12"/>
    <property type="match status" value="2"/>
</dbReference>
<dbReference type="Proteomes" id="UP000241118">
    <property type="component" value="Unassembled WGS sequence"/>
</dbReference>
<evidence type="ECO:0000259" key="7">
    <source>
        <dbReference type="PROSITE" id="PS51755"/>
    </source>
</evidence>
<dbReference type="GO" id="GO:0043531">
    <property type="term" value="F:ADP binding"/>
    <property type="evidence" value="ECO:0007669"/>
    <property type="project" value="InterPro"/>
</dbReference>
<dbReference type="InterPro" id="IPR051677">
    <property type="entry name" value="AfsR-DnrI-RedD_regulator"/>
</dbReference>
<dbReference type="Gene3D" id="1.10.10.10">
    <property type="entry name" value="Winged helix-like DNA-binding domain superfamily/Winged helix DNA-binding domain"/>
    <property type="match status" value="1"/>
</dbReference>
<dbReference type="InterPro" id="IPR019734">
    <property type="entry name" value="TPR_rpt"/>
</dbReference>
<dbReference type="EMBL" id="PYAX01000019">
    <property type="protein sequence ID" value="PSL51583.1"/>
    <property type="molecule type" value="Genomic_DNA"/>
</dbReference>
<evidence type="ECO:0000313" key="8">
    <source>
        <dbReference type="EMBL" id="PSL51583.1"/>
    </source>
</evidence>
<dbReference type="CDD" id="cd02019">
    <property type="entry name" value="NK"/>
    <property type="match status" value="1"/>
</dbReference>
<evidence type="ECO:0000256" key="4">
    <source>
        <dbReference type="ARBA" id="ARBA00023163"/>
    </source>
</evidence>
<dbReference type="SUPFAM" id="SSF46894">
    <property type="entry name" value="C-terminal effector domain of the bipartite response regulators"/>
    <property type="match status" value="1"/>
</dbReference>
<dbReference type="Gene3D" id="3.40.50.300">
    <property type="entry name" value="P-loop containing nucleotide triphosphate hydrolases"/>
    <property type="match status" value="1"/>
</dbReference>
<dbReference type="PANTHER" id="PTHR35807:SF1">
    <property type="entry name" value="TRANSCRIPTIONAL REGULATOR REDD"/>
    <property type="match status" value="1"/>
</dbReference>